<name>A0ABQ7KVV5_BRACM</name>
<dbReference type="Proteomes" id="UP000823674">
    <property type="component" value="Chromosome A07"/>
</dbReference>
<feature type="compositionally biased region" description="Basic residues" evidence="1">
    <location>
        <begin position="1"/>
        <end position="17"/>
    </location>
</feature>
<evidence type="ECO:0008006" key="4">
    <source>
        <dbReference type="Google" id="ProtNLM"/>
    </source>
</evidence>
<feature type="compositionally biased region" description="Polar residues" evidence="1">
    <location>
        <begin position="25"/>
        <end position="36"/>
    </location>
</feature>
<comment type="caution">
    <text evidence="2">The sequence shown here is derived from an EMBL/GenBank/DDBJ whole genome shotgun (WGS) entry which is preliminary data.</text>
</comment>
<gene>
    <name evidence="2" type="primary">A07p009870.1_BraROA</name>
    <name evidence="2" type="ORF">IGI04_026158</name>
</gene>
<organism evidence="2 3">
    <name type="scientific">Brassica rapa subsp. trilocularis</name>
    <dbReference type="NCBI Taxonomy" id="1813537"/>
    <lineage>
        <taxon>Eukaryota</taxon>
        <taxon>Viridiplantae</taxon>
        <taxon>Streptophyta</taxon>
        <taxon>Embryophyta</taxon>
        <taxon>Tracheophyta</taxon>
        <taxon>Spermatophyta</taxon>
        <taxon>Magnoliopsida</taxon>
        <taxon>eudicotyledons</taxon>
        <taxon>Gunneridae</taxon>
        <taxon>Pentapetalae</taxon>
        <taxon>rosids</taxon>
        <taxon>malvids</taxon>
        <taxon>Brassicales</taxon>
        <taxon>Brassicaceae</taxon>
        <taxon>Brassiceae</taxon>
        <taxon>Brassica</taxon>
    </lineage>
</organism>
<evidence type="ECO:0000313" key="3">
    <source>
        <dbReference type="Proteomes" id="UP000823674"/>
    </source>
</evidence>
<evidence type="ECO:0000313" key="2">
    <source>
        <dbReference type="EMBL" id="KAG5378316.1"/>
    </source>
</evidence>
<dbReference type="EMBL" id="JADBGQ010000009">
    <property type="protein sequence ID" value="KAG5378316.1"/>
    <property type="molecule type" value="Genomic_DNA"/>
</dbReference>
<feature type="region of interest" description="Disordered" evidence="1">
    <location>
        <begin position="69"/>
        <end position="94"/>
    </location>
</feature>
<evidence type="ECO:0000256" key="1">
    <source>
        <dbReference type="SAM" id="MobiDB-lite"/>
    </source>
</evidence>
<protein>
    <recommendedName>
        <fullName evidence="4">SUN domain-containing protein</fullName>
    </recommendedName>
</protein>
<keyword evidence="3" id="KW-1185">Reference proteome</keyword>
<accession>A0ABQ7KVV5</accession>
<reference evidence="2 3" key="1">
    <citation type="submission" date="2021-03" db="EMBL/GenBank/DDBJ databases">
        <authorList>
            <person name="King G.J."/>
            <person name="Bancroft I."/>
            <person name="Baten A."/>
            <person name="Bloomfield J."/>
            <person name="Borpatragohain P."/>
            <person name="He Z."/>
            <person name="Irish N."/>
            <person name="Irwin J."/>
            <person name="Liu K."/>
            <person name="Mauleon R.P."/>
            <person name="Moore J."/>
            <person name="Morris R."/>
            <person name="Ostergaard L."/>
            <person name="Wang B."/>
            <person name="Wells R."/>
        </authorList>
    </citation>
    <scope>NUCLEOTIDE SEQUENCE [LARGE SCALE GENOMIC DNA]</scope>
    <source>
        <strain evidence="2">R-o-18</strain>
        <tissue evidence="2">Leaf</tissue>
    </source>
</reference>
<feature type="region of interest" description="Disordered" evidence="1">
    <location>
        <begin position="1"/>
        <end position="51"/>
    </location>
</feature>
<sequence length="386" mass="42370">MNPRFRFRKTQQRKSKRAFSCVPDASTQPSGSSTTPILVDGKEKATESMSSPPARKEIVLILCAPSATPGVKPKDRKRRCTRGNDGESSQQEGLSLASGFRGNFVLLIDRMISECSSEVSRLVRDLTEMQGKLSESESMLKDIEDSHSTKVSKLEVQIGELERDLGKTASSFLKEKKARKTKSSEVRRLPRRIESGEGSTNRGVEEAKDALRVELQTRLAKISNFLGSLECIRSMDLALATVNGGMAVVQALQGETPSSVQVEEATLSACKGDLGAVDGSFDLILADLKSECFLPTYSEDPEGQYPVVGENRGGAAPSLDEAMGEGEKEDYELSSHTFLRGGAMTNSTYISRYSFDLIPYRFKVRDRFSAYMTCVVGIKHLSKDNF</sequence>
<proteinExistence type="predicted"/>